<dbReference type="EMBL" id="CP128399">
    <property type="protein sequence ID" value="WJW67109.1"/>
    <property type="molecule type" value="Genomic_DNA"/>
</dbReference>
<dbReference type="Proteomes" id="UP001431572">
    <property type="component" value="Chromosome 1"/>
</dbReference>
<dbReference type="EMBL" id="JACATZ010000001">
    <property type="protein sequence ID" value="NWJ45232.1"/>
    <property type="molecule type" value="Genomic_DNA"/>
</dbReference>
<sequence length="89" mass="10108">MAAVLSPNKHEIEHGEYVVELVGEFDYYLMDWFKVLDANCARVVERTDGFYVVPFGRINGSNYEEDAIGPFTTQSEAREEAEAILEADE</sequence>
<name>A0A8T7LY70_9CHLR</name>
<evidence type="ECO:0000313" key="2">
    <source>
        <dbReference type="EMBL" id="WJW67109.1"/>
    </source>
</evidence>
<dbReference type="RefSeq" id="WP_341469004.1">
    <property type="nucleotide sequence ID" value="NZ_CP128399.1"/>
</dbReference>
<reference evidence="2" key="2">
    <citation type="journal article" date="2024" name="Nature">
        <title>Anoxygenic phototroph of the Chloroflexota uses a type I reaction centre.</title>
        <authorList>
            <person name="Tsuji J.M."/>
            <person name="Shaw N.A."/>
            <person name="Nagashima S."/>
            <person name="Venkiteswaran J.J."/>
            <person name="Schiff S.L."/>
            <person name="Watanabe T."/>
            <person name="Fukui M."/>
            <person name="Hanada S."/>
            <person name="Tank M."/>
            <person name="Neufeld J.D."/>
        </authorList>
    </citation>
    <scope>NUCLEOTIDE SEQUENCE</scope>
    <source>
        <strain evidence="2">L227-S17</strain>
    </source>
</reference>
<accession>A0A8T7LY70</accession>
<organism evidence="1 3">
    <name type="scientific">Candidatus Chlorohelix allophototropha</name>
    <dbReference type="NCBI Taxonomy" id="3003348"/>
    <lineage>
        <taxon>Bacteria</taxon>
        <taxon>Bacillati</taxon>
        <taxon>Chloroflexota</taxon>
        <taxon>Chloroflexia</taxon>
        <taxon>Candidatus Chloroheliales</taxon>
        <taxon>Candidatus Chloroheliaceae</taxon>
        <taxon>Candidatus Chlorohelix</taxon>
    </lineage>
</organism>
<reference evidence="1 3" key="1">
    <citation type="submission" date="2020-06" db="EMBL/GenBank/DDBJ databases">
        <title>Anoxygenic phototrophic Chloroflexota member uses a Type I reaction center.</title>
        <authorList>
            <person name="Tsuji J.M."/>
            <person name="Shaw N.A."/>
            <person name="Nagashima S."/>
            <person name="Venkiteswaran J."/>
            <person name="Schiff S.L."/>
            <person name="Hanada S."/>
            <person name="Tank M."/>
            <person name="Neufeld J.D."/>
        </authorList>
    </citation>
    <scope>NUCLEOTIDE SEQUENCE [LARGE SCALE GENOMIC DNA]</scope>
    <source>
        <strain evidence="1">L227-S17</strain>
    </source>
</reference>
<dbReference type="AlphaFoldDB" id="A0A8T7LY70"/>
<keyword evidence="4" id="KW-1185">Reference proteome</keyword>
<evidence type="ECO:0000313" key="3">
    <source>
        <dbReference type="Proteomes" id="UP000521676"/>
    </source>
</evidence>
<protein>
    <submittedName>
        <fullName evidence="1">Uncharacterized protein</fullName>
    </submittedName>
</protein>
<evidence type="ECO:0000313" key="4">
    <source>
        <dbReference type="Proteomes" id="UP001431572"/>
    </source>
</evidence>
<proteinExistence type="predicted"/>
<dbReference type="Proteomes" id="UP000521676">
    <property type="component" value="Unassembled WGS sequence"/>
</dbReference>
<evidence type="ECO:0000313" key="1">
    <source>
        <dbReference type="EMBL" id="NWJ45232.1"/>
    </source>
</evidence>
<gene>
    <name evidence="1" type="ORF">HXX08_05060</name>
    <name evidence="2" type="ORF">OZ401_000360</name>
</gene>